<keyword evidence="1" id="KW-0812">Transmembrane</keyword>
<feature type="signal peptide" evidence="2">
    <location>
        <begin position="1"/>
        <end position="28"/>
    </location>
</feature>
<keyword evidence="1" id="KW-0472">Membrane</keyword>
<proteinExistence type="predicted"/>
<comment type="caution">
    <text evidence="3">The sequence shown here is derived from an EMBL/GenBank/DDBJ whole genome shotgun (WGS) entry which is preliminary data.</text>
</comment>
<reference evidence="3 4" key="1">
    <citation type="journal article" date="2023" name="Sci. Data">
        <title>Genome assembly of the Korean intertidal mud-creeper Batillaria attramentaria.</title>
        <authorList>
            <person name="Patra A.K."/>
            <person name="Ho P.T."/>
            <person name="Jun S."/>
            <person name="Lee S.J."/>
            <person name="Kim Y."/>
            <person name="Won Y.J."/>
        </authorList>
    </citation>
    <scope>NUCLEOTIDE SEQUENCE [LARGE SCALE GENOMIC DNA]</scope>
    <source>
        <strain evidence="3">Wonlab-2016</strain>
    </source>
</reference>
<name>A0ABD0LQF5_9CAEN</name>
<accession>A0ABD0LQF5</accession>
<evidence type="ECO:0000256" key="1">
    <source>
        <dbReference type="SAM" id="Phobius"/>
    </source>
</evidence>
<feature type="chain" id="PRO_5044810569" evidence="2">
    <location>
        <begin position="29"/>
        <end position="209"/>
    </location>
</feature>
<feature type="transmembrane region" description="Helical" evidence="1">
    <location>
        <begin position="81"/>
        <end position="100"/>
    </location>
</feature>
<protein>
    <submittedName>
        <fullName evidence="3">Uncharacterized protein</fullName>
    </submittedName>
</protein>
<gene>
    <name evidence="3" type="ORF">BaRGS_00006993</name>
</gene>
<keyword evidence="4" id="KW-1185">Reference proteome</keyword>
<keyword evidence="2" id="KW-0732">Signal</keyword>
<keyword evidence="1" id="KW-1133">Transmembrane helix</keyword>
<feature type="transmembrane region" description="Helical" evidence="1">
    <location>
        <begin position="107"/>
        <end position="132"/>
    </location>
</feature>
<evidence type="ECO:0000256" key="2">
    <source>
        <dbReference type="SAM" id="SignalP"/>
    </source>
</evidence>
<dbReference type="AlphaFoldDB" id="A0ABD0LQF5"/>
<sequence length="209" mass="23219">MCGTASGWAKMALVCLVLGMALHISGWATKNWMTYETSGSVLQTDVGLWRQKSCNDGVCTETEVQDGYETGEFNAVRALETITFCVVIFASVMIFIYVFVEAARRRSVAIVLMVLCFFAGTVSFIGMIIWLVSIPSPFVVSFSMGLTVIAYLLVLIAGVLLIPDVFEPYEVYHRSRSDLVTPYTPPGRRGMITPLSYRNYEGGPTSYRW</sequence>
<dbReference type="EMBL" id="JACVVK020000030">
    <property type="protein sequence ID" value="KAK7501562.1"/>
    <property type="molecule type" value="Genomic_DNA"/>
</dbReference>
<evidence type="ECO:0000313" key="4">
    <source>
        <dbReference type="Proteomes" id="UP001519460"/>
    </source>
</evidence>
<evidence type="ECO:0000313" key="3">
    <source>
        <dbReference type="EMBL" id="KAK7501562.1"/>
    </source>
</evidence>
<dbReference type="Gene3D" id="1.20.140.150">
    <property type="match status" value="1"/>
</dbReference>
<feature type="transmembrane region" description="Helical" evidence="1">
    <location>
        <begin position="138"/>
        <end position="166"/>
    </location>
</feature>
<organism evidence="3 4">
    <name type="scientific">Batillaria attramentaria</name>
    <dbReference type="NCBI Taxonomy" id="370345"/>
    <lineage>
        <taxon>Eukaryota</taxon>
        <taxon>Metazoa</taxon>
        <taxon>Spiralia</taxon>
        <taxon>Lophotrochozoa</taxon>
        <taxon>Mollusca</taxon>
        <taxon>Gastropoda</taxon>
        <taxon>Caenogastropoda</taxon>
        <taxon>Sorbeoconcha</taxon>
        <taxon>Cerithioidea</taxon>
        <taxon>Batillariidae</taxon>
        <taxon>Batillaria</taxon>
    </lineage>
</organism>
<dbReference type="Proteomes" id="UP001519460">
    <property type="component" value="Unassembled WGS sequence"/>
</dbReference>